<evidence type="ECO:0000313" key="1">
    <source>
        <dbReference type="EMBL" id="JAP90465.1"/>
    </source>
</evidence>
<reference evidence="1" key="1">
    <citation type="submission" date="2015-07" db="EMBL/GenBank/DDBJ databases">
        <title>Adaptation to a free-living lifestyle via gene acquisitions in the diplomonad Trepomonas sp. PC1.</title>
        <authorList>
            <person name="Xu F."/>
            <person name="Jerlstrom-Hultqvist J."/>
            <person name="Kolisko M."/>
            <person name="Simpson A.G.B."/>
            <person name="Roger A.J."/>
            <person name="Svard S.G."/>
            <person name="Andersson J.O."/>
        </authorList>
    </citation>
    <scope>NUCLEOTIDE SEQUENCE</scope>
    <source>
        <strain evidence="1">PC1</strain>
    </source>
</reference>
<accession>A0A146K3J8</accession>
<gene>
    <name evidence="1" type="ORF">TPC1_30040</name>
</gene>
<protein>
    <submittedName>
        <fullName evidence="1">Uncharacterized protein</fullName>
    </submittedName>
</protein>
<feature type="non-terminal residue" evidence="1">
    <location>
        <position position="1"/>
    </location>
</feature>
<sequence length="1225" mass="144062">IADQQFAIPIALRVYQDAEKYFQQNQIDPFKELSELEYQSPTQAEIKFENHQVRVFSDQLPVLSQEKRQKILLQNILAESSDSFAQQIGEINGKFFEQTMYHSPADYLSLPLMRVIVATDSEEYHFLQNSQTRNVLVIIGDSCAMQGEQILVIREFSKANLKDFLQKNFASALLQKWSGSSQMLFKCYQLPVNQQKFCLSAVQKGYSEKAEPVNTLKPDSLQSLEILLVQKRKPAEFTQNFFLYKDKFGKQLQMFQFLDKFQQYVPVFCESKLQTKYFCTDNINYSVGKKPRISIQNTTQINESENLQVIQGFTKSDNQFLIRHLPNPFICQFDSDDLQKYIPHEETTERLLFYFYLQTGKIPEAISLLSFKKQDDQFQIKNVEFFYQCGLVVLKLIQMQKFTDIQQIVQKVPIQFTVSKENEKISRQQIQFYLIDLAGNYFQSSVSMMIQMIKNKLKKDDFTPNVMNIYSGMLSKIFFFYISLEMQKFKLLQIQEEQDDQAFENIFVYAQVLIIKFAQILQCVQIENDKKKKSIYMLGNLESNLMFVIYTYLMRFTNQNKYYTYNMIQCNKFFSQYVCDFAKKINGLAVQQMLDQFYPAQHYQFKDYQIREKGVSPLTIANAATNKRGEIVDIACVGQLQLRGLDMQFRKILMEITDNQDYEPSLNDQIHHSTMSPIIFPNIELISSNNWQYQLFLQDKDILSMICIVPMQNSMLIADLHGFVDCPSVEYLENYQQTVVLDAQRQYITQNKVFYPIQNQFQIKCLELVQEFETIFGQTTLKLSIQKQFFSDFLQKLNIQMQTEYQDEINLIRQHFLKATFLKVENIVYENDEFFINFALCNPTQNVITCLDIQPICSSRVEFVETNQFDMQPLQSYCLIQKAIIRQVEEEEATITGFRLKLSNFELTIQLQNPLSFKLKRTPLLRLKLKIEQFRHPGLKECYSLEHTEHYHGEIVPFELSFQIDGECDCYFNFNDKSSVLIQIEPVEFCQNLQLQNLSFSDQVYKIHVNNSYTLNGYLHCLNSSDKVEQLRQLLIICDYTIKNARRRVVYQHQYNVIKILNIQFSSSEISETSSLCSSLKFQTTNVIASQLKPEQINEKLFIKIRSFVHQLLKVNATYDGQMTPNDQVEILLFSKMLGTAYQYREGVYYTVESLKDYKPWIKHGCEGQMIHDYRGIAQLRFELYKRFTGQQTQSDSEIEINQEAYIIMEVHGVQLLFYHVITKE</sequence>
<organism evidence="1">
    <name type="scientific">Trepomonas sp. PC1</name>
    <dbReference type="NCBI Taxonomy" id="1076344"/>
    <lineage>
        <taxon>Eukaryota</taxon>
        <taxon>Metamonada</taxon>
        <taxon>Diplomonadida</taxon>
        <taxon>Hexamitidae</taxon>
        <taxon>Hexamitinae</taxon>
        <taxon>Trepomonas</taxon>
    </lineage>
</organism>
<name>A0A146K3J8_9EUKA</name>
<proteinExistence type="predicted"/>
<dbReference type="EMBL" id="GDID01006141">
    <property type="protein sequence ID" value="JAP90465.1"/>
    <property type="molecule type" value="Transcribed_RNA"/>
</dbReference>
<dbReference type="AlphaFoldDB" id="A0A146K3J8"/>